<sequence>MKSEPRNFPTTAQCKSQAQNPTLVRTHKGVVGQVFGQLTIPQAALTGSEQLVVMLEAELVRCPASQLTELTQ</sequence>
<accession>A0A2L0RUL9</accession>
<organism evidence="1 2">
    <name type="scientific">Pseudomonas orientalis</name>
    <dbReference type="NCBI Taxonomy" id="76758"/>
    <lineage>
        <taxon>Bacteria</taxon>
        <taxon>Pseudomonadati</taxon>
        <taxon>Pseudomonadota</taxon>
        <taxon>Gammaproteobacteria</taxon>
        <taxon>Pseudomonadales</taxon>
        <taxon>Pseudomonadaceae</taxon>
        <taxon>Pseudomonas</taxon>
    </lineage>
</organism>
<reference evidence="1 2" key="1">
    <citation type="journal article" date="2018" name="Front. Microbiol.">
        <title>Pseudomonas orientalis F9: A Potent Antagonist against Phytopathogens with Phytotoxic Effect in the Apple Flower.</title>
        <authorList>
            <person name="Zengerer V."/>
            <person name="Schmid M."/>
            <person name="Bieri M."/>
            <person name="Muller D.C."/>
            <person name="Remus-Emsermann M.N.P."/>
            <person name="Ahrens C.H."/>
            <person name="Pelludat C."/>
        </authorList>
    </citation>
    <scope>NUCLEOTIDE SEQUENCE [LARGE SCALE GENOMIC DNA]</scope>
    <source>
        <strain evidence="1 2">F9</strain>
    </source>
</reference>
<name>A0A2L0RUL9_9PSED</name>
<dbReference type="AlphaFoldDB" id="A0A2L0RUL9"/>
<evidence type="ECO:0000313" key="2">
    <source>
        <dbReference type="Proteomes" id="UP000239888"/>
    </source>
</evidence>
<dbReference type="RefSeq" id="WP_157943489.1">
    <property type="nucleotide sequence ID" value="NZ_CP018049.1"/>
</dbReference>
<dbReference type="KEGG" id="poi:BOP93_09210"/>
<protein>
    <submittedName>
        <fullName evidence="1">Uncharacterized protein</fullName>
    </submittedName>
</protein>
<proteinExistence type="predicted"/>
<dbReference type="EMBL" id="CP018049">
    <property type="protein sequence ID" value="AUZ45759.1"/>
    <property type="molecule type" value="Genomic_DNA"/>
</dbReference>
<evidence type="ECO:0000313" key="1">
    <source>
        <dbReference type="EMBL" id="AUZ45759.1"/>
    </source>
</evidence>
<gene>
    <name evidence="1" type="ORF">BOP93_09210</name>
</gene>
<dbReference type="Proteomes" id="UP000239888">
    <property type="component" value="Chromosome"/>
</dbReference>